<protein>
    <submittedName>
        <fullName evidence="2">Alpha-tocopherol transfer protein</fullName>
    </submittedName>
</protein>
<dbReference type="PRINTS" id="PR00180">
    <property type="entry name" value="CRETINALDHBP"/>
</dbReference>
<proteinExistence type="evidence at transcript level"/>
<feature type="domain" description="CRAL-TRIO" evidence="1">
    <location>
        <begin position="109"/>
        <end position="270"/>
    </location>
</feature>
<dbReference type="SUPFAM" id="SSF52087">
    <property type="entry name" value="CRAL/TRIO domain"/>
    <property type="match status" value="1"/>
</dbReference>
<dbReference type="SMART" id="SM00516">
    <property type="entry name" value="SEC14"/>
    <property type="match status" value="1"/>
</dbReference>
<dbReference type="GO" id="GO:0016020">
    <property type="term" value="C:membrane"/>
    <property type="evidence" value="ECO:0007669"/>
    <property type="project" value="TreeGrafter"/>
</dbReference>
<dbReference type="InterPro" id="IPR001251">
    <property type="entry name" value="CRAL-TRIO_dom"/>
</dbReference>
<name>C1C1Q3_CALCM</name>
<reference evidence="2" key="1">
    <citation type="submission" date="2009-03" db="EMBL/GenBank/DDBJ databases">
        <title>Caligus clemensi ESTs and full-length cDNAs.</title>
        <authorList>
            <person name="Yasuike M."/>
            <person name="von Schalburg K."/>
            <person name="Cooper G."/>
            <person name="Leong J."/>
            <person name="Jones S.R.M."/>
            <person name="Koop B.F."/>
        </authorList>
    </citation>
    <scope>NUCLEOTIDE SEQUENCE</scope>
    <source>
        <tissue evidence="2">Whole</tissue>
    </source>
</reference>
<dbReference type="Gene3D" id="3.40.525.10">
    <property type="entry name" value="CRAL-TRIO lipid binding domain"/>
    <property type="match status" value="1"/>
</dbReference>
<dbReference type="GO" id="GO:1902936">
    <property type="term" value="F:phosphatidylinositol bisphosphate binding"/>
    <property type="evidence" value="ECO:0007669"/>
    <property type="project" value="TreeGrafter"/>
</dbReference>
<dbReference type="InterPro" id="IPR036865">
    <property type="entry name" value="CRAL-TRIO_dom_sf"/>
</dbReference>
<dbReference type="PROSITE" id="PS50191">
    <property type="entry name" value="CRAL_TRIO"/>
    <property type="match status" value="1"/>
</dbReference>
<dbReference type="EMBL" id="BT080782">
    <property type="protein sequence ID" value="ACO15206.1"/>
    <property type="molecule type" value="mRNA"/>
</dbReference>
<gene>
    <name evidence="2" type="primary">TTPA</name>
</gene>
<dbReference type="AlphaFoldDB" id="C1C1Q3"/>
<dbReference type="PANTHER" id="PTHR10174">
    <property type="entry name" value="ALPHA-TOCOPHEROL TRANSFER PROTEIN-RELATED"/>
    <property type="match status" value="1"/>
</dbReference>
<evidence type="ECO:0000259" key="1">
    <source>
        <dbReference type="PROSITE" id="PS50191"/>
    </source>
</evidence>
<dbReference type="Pfam" id="PF00650">
    <property type="entry name" value="CRAL_TRIO"/>
    <property type="match status" value="1"/>
</dbReference>
<sequence length="296" mass="34062">MKDALQRNSCSRDGLDASLPFSDNVFAPDDIWRQRELDVFGSNLSDDLIDKFREKAREAGMYIKDSKNACAMFLRGGSLNLDKSLDLLQVYLQNKVNCAHYFLKDDVERLSYVLGMNTHSITSRRDVEGRRVFIFRPGKWETDKVDLSDLYCLSAMLCELIATEPKSQIAGTLVVYDGEGFGYPQLRSVGVKDAKDTADFMNVFPVWFRGIHIVRHPFVFKLAYNLVYPFLSENAKEVIHFHGNDMKSLHRYVDPRILPSEYEGFAETFSPQELTDTLSDLQEYYRNVKSWKLSKA</sequence>
<dbReference type="PANTHER" id="PTHR10174:SF226">
    <property type="entry name" value="CLAVESIN-1-LIKE PROTEIN"/>
    <property type="match status" value="1"/>
</dbReference>
<dbReference type="CDD" id="cd00170">
    <property type="entry name" value="SEC14"/>
    <property type="match status" value="1"/>
</dbReference>
<evidence type="ECO:0000313" key="2">
    <source>
        <dbReference type="EMBL" id="ACO15206.1"/>
    </source>
</evidence>
<dbReference type="Gene3D" id="1.20.5.1200">
    <property type="entry name" value="Alpha-tocopherol transfer"/>
    <property type="match status" value="1"/>
</dbReference>
<accession>C1C1Q3</accession>
<organism evidence="2">
    <name type="scientific">Caligus clemensi</name>
    <name type="common">Sea louse</name>
    <dbReference type="NCBI Taxonomy" id="344056"/>
    <lineage>
        <taxon>Eukaryota</taxon>
        <taxon>Metazoa</taxon>
        <taxon>Ecdysozoa</taxon>
        <taxon>Arthropoda</taxon>
        <taxon>Crustacea</taxon>
        <taxon>Multicrustacea</taxon>
        <taxon>Hexanauplia</taxon>
        <taxon>Copepoda</taxon>
        <taxon>Siphonostomatoida</taxon>
        <taxon>Caligidae</taxon>
        <taxon>Caligus</taxon>
    </lineage>
</organism>